<comment type="caution">
    <text evidence="1">The sequence shown here is derived from an EMBL/GenBank/DDBJ whole genome shotgun (WGS) entry which is preliminary data.</text>
</comment>
<evidence type="ECO:0000313" key="2">
    <source>
        <dbReference type="Proteomes" id="UP000652761"/>
    </source>
</evidence>
<proteinExistence type="predicted"/>
<evidence type="ECO:0000313" key="1">
    <source>
        <dbReference type="EMBL" id="MQL95149.1"/>
    </source>
</evidence>
<sequence>MQRYVLPHANTILTFRNPLPLKLLTDLGIGGFPRSSPGLLILLWFCSHEGNPVADPLLVMTPSPLLAQTTTSRHRRL</sequence>
<gene>
    <name evidence="1" type="ORF">Taro_027817</name>
</gene>
<name>A0A843VVE5_COLES</name>
<dbReference type="Proteomes" id="UP000652761">
    <property type="component" value="Unassembled WGS sequence"/>
</dbReference>
<accession>A0A843VVE5</accession>
<dbReference type="EMBL" id="NMUH01001759">
    <property type="protein sequence ID" value="MQL95149.1"/>
    <property type="molecule type" value="Genomic_DNA"/>
</dbReference>
<dbReference type="AlphaFoldDB" id="A0A843VVE5"/>
<keyword evidence="2" id="KW-1185">Reference proteome</keyword>
<organism evidence="1 2">
    <name type="scientific">Colocasia esculenta</name>
    <name type="common">Wild taro</name>
    <name type="synonym">Arum esculentum</name>
    <dbReference type="NCBI Taxonomy" id="4460"/>
    <lineage>
        <taxon>Eukaryota</taxon>
        <taxon>Viridiplantae</taxon>
        <taxon>Streptophyta</taxon>
        <taxon>Embryophyta</taxon>
        <taxon>Tracheophyta</taxon>
        <taxon>Spermatophyta</taxon>
        <taxon>Magnoliopsida</taxon>
        <taxon>Liliopsida</taxon>
        <taxon>Araceae</taxon>
        <taxon>Aroideae</taxon>
        <taxon>Colocasieae</taxon>
        <taxon>Colocasia</taxon>
    </lineage>
</organism>
<reference evidence="1" key="1">
    <citation type="submission" date="2017-07" db="EMBL/GenBank/DDBJ databases">
        <title>Taro Niue Genome Assembly and Annotation.</title>
        <authorList>
            <person name="Atibalentja N."/>
            <person name="Keating K."/>
            <person name="Fields C.J."/>
        </authorList>
    </citation>
    <scope>NUCLEOTIDE SEQUENCE</scope>
    <source>
        <strain evidence="1">Niue_2</strain>
        <tissue evidence="1">Leaf</tissue>
    </source>
</reference>
<protein>
    <submittedName>
        <fullName evidence="1">Uncharacterized protein</fullName>
    </submittedName>
</protein>